<protein>
    <recommendedName>
        <fullName evidence="1">site-specific DNA-methyltransferase (adenine-specific)</fullName>
        <ecNumber evidence="1">2.1.1.72</ecNumber>
    </recommendedName>
</protein>
<keyword evidence="3 7" id="KW-0808">Transferase</keyword>
<dbReference type="PANTHER" id="PTHR33841:SF1">
    <property type="entry name" value="DNA METHYLTRANSFERASE A"/>
    <property type="match status" value="1"/>
</dbReference>
<dbReference type="GO" id="GO:0032259">
    <property type="term" value="P:methylation"/>
    <property type="evidence" value="ECO:0007669"/>
    <property type="project" value="UniProtKB-KW"/>
</dbReference>
<evidence type="ECO:0000256" key="5">
    <source>
        <dbReference type="ARBA" id="ARBA00047942"/>
    </source>
</evidence>
<evidence type="ECO:0000256" key="4">
    <source>
        <dbReference type="ARBA" id="ARBA00022691"/>
    </source>
</evidence>
<dbReference type="GO" id="GO:0003676">
    <property type="term" value="F:nucleic acid binding"/>
    <property type="evidence" value="ECO:0007669"/>
    <property type="project" value="InterPro"/>
</dbReference>
<gene>
    <name evidence="7" type="primary">pglX</name>
    <name evidence="7" type="ORF">HOO34_05655</name>
</gene>
<dbReference type="PRINTS" id="PR00507">
    <property type="entry name" value="N12N6MTFRASE"/>
</dbReference>
<evidence type="ECO:0000313" key="7">
    <source>
        <dbReference type="EMBL" id="QNM91182.1"/>
    </source>
</evidence>
<evidence type="ECO:0000256" key="3">
    <source>
        <dbReference type="ARBA" id="ARBA00022679"/>
    </source>
</evidence>
<keyword evidence="4" id="KW-0949">S-adenosyl-L-methionine</keyword>
<keyword evidence="2 7" id="KW-0489">Methyltransferase</keyword>
<dbReference type="EC" id="2.1.1.72" evidence="1"/>
<sequence>METLRLKRFAAYARKLLRDTVSTKLSFVLDQNSSARRENPSAVKQLEDEISKTSKEQVIEKVAYIWFNRFVALRFMDANNYTKINVVSPEPSQFQPSILADAKMGHIDDDIVKDAKTREKIQALLSNQTPSNDPQGEAYKLLVVAACNYYNHAMPFLFEKISDYTELLMPDDLLSGDSILAYTREAMTPDVCSDVEVIGWLYQFYIAEKKDEVFEGIKKNKKVTPENIPAATQLFTPNWIVRYMVQNSLGRLWKLNHPDSKLAMEYYIEPETKESDYLKISSPKELKICDPACGSGHILVYAFDLLYEIYKEAGYSDDDDIIENILTNNLYGIEIDERASELASFALTMKAAAKSSSKRRFFKRETTPNICKLEVIKFESDEIKSYMDAVGRDLFTADLQETLRQFEEADNFGSLIVPKVQNVESILKLLESKDVTKDIFLQEIHQRVLRVLKQADYLDQKYHVVVANPPYMGSKGMNSTLISYAKKHFPDSKTDLFSMFIERCLKLNLAKGYSTLITIQNWMFISSFEKLRQKIFDNYSIRTLIQIGFNSFPELNSKFALASSFVIQNIKYDDVDGIYFDLNSAPKSADKKSIFEELLTKNLFYKVNQRDFLILPSIPLTYWVSKQTKKAFKEGTLLKDILDIRQGMATTDNNTYLRNWFEIAIKEIGFNYDNAVDANANCINWFPYNKGGDFRKWFGNNQYVILYEDNGEKLIEMVREKYPKISDPEFVIKNRKYYFKPSITWSFIGLSFGVRFSKKGFIFDVGGSSAFAEDEFLQVSYTGLLCSKVVHYFLQSLNPSLNFQVENVQSIPIIENIHNNFRISNIISEKIISISEKDWNSYETSWDFTSLPLLQKEYKKSSLEESYKTLRAFWQTQVDTMKKLEEENNDIFIKAYGLEDELKPEVPLKEITLTCNPAYRYDAKKSTEELEVLLLADTVREYISYAVGVMFGRYSLDHDGLHIANQDESIEEANAKFGITNPIFEADSDNVIPILDGEWFIDDISERFFQFVKVTFGKESYEANLDFIANALSDKNKNSVETIRKYFLKDFYTDHVKRYKKRPIYWMISSPKGSFQALIYMHRYKSDTMSVVLNDYLREFITKLEATRENLEAVSIKSDASGSEKTKALKEIENIKKMIKELREFEKDVLYPLATEKIEIDLDDGVKVNYPKFGSALKKIAGLDSEE</sequence>
<dbReference type="RefSeq" id="WP_187475236.1">
    <property type="nucleotide sequence ID" value="NZ_CP060693.1"/>
</dbReference>
<dbReference type="PANTHER" id="PTHR33841">
    <property type="entry name" value="DNA METHYLTRANSFERASE YEEA-RELATED"/>
    <property type="match status" value="1"/>
</dbReference>
<name>A0A7G9LRD3_9BACT</name>
<dbReference type="REBASE" id="442667">
    <property type="entry name" value="Acr12854ORF5655P"/>
</dbReference>
<dbReference type="EMBL" id="CP060693">
    <property type="protein sequence ID" value="QNM91182.1"/>
    <property type="molecule type" value="Genomic_DNA"/>
</dbReference>
<evidence type="ECO:0000256" key="2">
    <source>
        <dbReference type="ARBA" id="ARBA00022603"/>
    </source>
</evidence>
<dbReference type="SUPFAM" id="SSF53335">
    <property type="entry name" value="S-adenosyl-L-methionine-dependent methyltransferases"/>
    <property type="match status" value="1"/>
</dbReference>
<evidence type="ECO:0000313" key="8">
    <source>
        <dbReference type="Proteomes" id="UP000515842"/>
    </source>
</evidence>
<dbReference type="PROSITE" id="PS00092">
    <property type="entry name" value="N6_MTASE"/>
    <property type="match status" value="1"/>
</dbReference>
<comment type="catalytic activity">
    <reaction evidence="5">
        <text>a 2'-deoxyadenosine in DNA + S-adenosyl-L-methionine = an N(6)-methyl-2'-deoxyadenosine in DNA + S-adenosyl-L-homocysteine + H(+)</text>
        <dbReference type="Rhea" id="RHEA:15197"/>
        <dbReference type="Rhea" id="RHEA-COMP:12418"/>
        <dbReference type="Rhea" id="RHEA-COMP:12419"/>
        <dbReference type="ChEBI" id="CHEBI:15378"/>
        <dbReference type="ChEBI" id="CHEBI:57856"/>
        <dbReference type="ChEBI" id="CHEBI:59789"/>
        <dbReference type="ChEBI" id="CHEBI:90615"/>
        <dbReference type="ChEBI" id="CHEBI:90616"/>
        <dbReference type="EC" id="2.1.1.72"/>
    </reaction>
</comment>
<dbReference type="NCBIfam" id="NF033452">
    <property type="entry name" value="BREX_1_MTaseX"/>
    <property type="match status" value="1"/>
</dbReference>
<feature type="domain" description="Type II methyltransferase M.TaqI-like" evidence="6">
    <location>
        <begin position="328"/>
        <end position="548"/>
    </location>
</feature>
<dbReference type="InterPro" id="IPR011639">
    <property type="entry name" value="MethylTrfase_TaqI-like_dom"/>
</dbReference>
<reference evidence="7 8" key="1">
    <citation type="journal article" date="2020" name="Front. Microbiol.">
        <title>Genomic Analysis and Antimicrobial Resistance of Aliarcobacter cryaerophilus Strains From German Water Poultry.</title>
        <authorList>
            <person name="Muller E."/>
            <person name="Hotzel H."/>
            <person name="Ahlers C."/>
            <person name="Hanel I."/>
            <person name="Tomaso H."/>
            <person name="Abdel-Glil M.Y."/>
        </authorList>
    </citation>
    <scope>NUCLEOTIDE SEQUENCE [LARGE SCALE GENOMIC DNA]</scope>
    <source>
        <strain evidence="7 8">16CS1285-4</strain>
    </source>
</reference>
<dbReference type="InterPro" id="IPR050953">
    <property type="entry name" value="N4_N6_ade-DNA_methylase"/>
</dbReference>
<dbReference type="InterPro" id="IPR029063">
    <property type="entry name" value="SAM-dependent_MTases_sf"/>
</dbReference>
<dbReference type="Proteomes" id="UP000515842">
    <property type="component" value="Chromosome"/>
</dbReference>
<evidence type="ECO:0000259" key="6">
    <source>
        <dbReference type="Pfam" id="PF07669"/>
    </source>
</evidence>
<dbReference type="InterPro" id="IPR047939">
    <property type="entry name" value="BREX_1_PglX"/>
</dbReference>
<organism evidence="7 8">
    <name type="scientific">Aliarcobacter cryaerophilus</name>
    <dbReference type="NCBI Taxonomy" id="28198"/>
    <lineage>
        <taxon>Bacteria</taxon>
        <taxon>Pseudomonadati</taxon>
        <taxon>Campylobacterota</taxon>
        <taxon>Epsilonproteobacteria</taxon>
        <taxon>Campylobacterales</taxon>
        <taxon>Arcobacteraceae</taxon>
        <taxon>Aliarcobacter</taxon>
    </lineage>
</organism>
<dbReference type="Pfam" id="PF07669">
    <property type="entry name" value="Eco57I"/>
    <property type="match status" value="1"/>
</dbReference>
<proteinExistence type="predicted"/>
<dbReference type="Gene3D" id="3.40.50.150">
    <property type="entry name" value="Vaccinia Virus protein VP39"/>
    <property type="match status" value="1"/>
</dbReference>
<dbReference type="GO" id="GO:0006304">
    <property type="term" value="P:DNA modification"/>
    <property type="evidence" value="ECO:0007669"/>
    <property type="project" value="InterPro"/>
</dbReference>
<evidence type="ECO:0000256" key="1">
    <source>
        <dbReference type="ARBA" id="ARBA00011900"/>
    </source>
</evidence>
<dbReference type="GO" id="GO:0009007">
    <property type="term" value="F:site-specific DNA-methyltransferase (adenine-specific) activity"/>
    <property type="evidence" value="ECO:0007669"/>
    <property type="project" value="UniProtKB-EC"/>
</dbReference>
<dbReference type="InterPro" id="IPR002052">
    <property type="entry name" value="DNA_methylase_N6_adenine_CS"/>
</dbReference>
<accession>A0A7G9LRD3</accession>
<dbReference type="AlphaFoldDB" id="A0A7G9LRD3"/>